<dbReference type="Pfam" id="PF13566">
    <property type="entry name" value="DUF4130"/>
    <property type="match status" value="1"/>
</dbReference>
<proteinExistence type="predicted"/>
<evidence type="ECO:0000313" key="2">
    <source>
        <dbReference type="EMBL" id="MVT44469.1"/>
    </source>
</evidence>
<protein>
    <submittedName>
        <fullName evidence="2">DUF4130 domain-containing protein</fullName>
    </submittedName>
</protein>
<evidence type="ECO:0000259" key="1">
    <source>
        <dbReference type="Pfam" id="PF13566"/>
    </source>
</evidence>
<comment type="caution">
    <text evidence="2">The sequence shown here is derived from an EMBL/GenBank/DDBJ whole genome shotgun (WGS) entry which is preliminary data.</text>
</comment>
<dbReference type="NCBIfam" id="TIGR03915">
    <property type="entry name" value="SAM_7_link_chp"/>
    <property type="match status" value="1"/>
</dbReference>
<sequence>MTTWLYDGTFDGFLSCVFDMYWQRRMDIRIRKEQEHIRGAYEDVIFMPTIIANAERVWAGLNKKVSPDNLQQFFCCYLSELPAEEDNMVGYIRYVLGNKDVVLSDESNLHSTHMAQLSKKVYREKHRMESLVSFQLTKDNIYYDIISPDYNVLPLIARHFKEHYTDQYWLIYDKRRRFGIYYNLQNVETVRLQFNENFDARYHHSGNIWGPEEVFYQQIWKACDRDLPVGNSNNQRLQMQHMPRRYWKYLAEGSIK</sequence>
<feature type="domain" description="DUF4130" evidence="1">
    <location>
        <begin position="84"/>
        <end position="252"/>
    </location>
</feature>
<dbReference type="AlphaFoldDB" id="A0A6N8JJA8"/>
<evidence type="ECO:0000313" key="3">
    <source>
        <dbReference type="Proteomes" id="UP000468388"/>
    </source>
</evidence>
<dbReference type="InterPro" id="IPR025404">
    <property type="entry name" value="DUF4130"/>
</dbReference>
<dbReference type="EMBL" id="WRXO01000011">
    <property type="protein sequence ID" value="MVT44469.1"/>
    <property type="molecule type" value="Genomic_DNA"/>
</dbReference>
<dbReference type="InterPro" id="IPR023875">
    <property type="entry name" value="DNA_repair_put"/>
</dbReference>
<organism evidence="2 3">
    <name type="scientific">Chitinophaga oryziterrae</name>
    <dbReference type="NCBI Taxonomy" id="1031224"/>
    <lineage>
        <taxon>Bacteria</taxon>
        <taxon>Pseudomonadati</taxon>
        <taxon>Bacteroidota</taxon>
        <taxon>Chitinophagia</taxon>
        <taxon>Chitinophagales</taxon>
        <taxon>Chitinophagaceae</taxon>
        <taxon>Chitinophaga</taxon>
    </lineage>
</organism>
<dbReference type="Proteomes" id="UP000468388">
    <property type="component" value="Unassembled WGS sequence"/>
</dbReference>
<name>A0A6N8JJA8_9BACT</name>
<reference evidence="2 3" key="1">
    <citation type="submission" date="2019-12" db="EMBL/GenBank/DDBJ databases">
        <title>The draft genomic sequence of strain Chitinophaga oryziterrae JCM 16595.</title>
        <authorList>
            <person name="Zhang X."/>
        </authorList>
    </citation>
    <scope>NUCLEOTIDE SEQUENCE [LARGE SCALE GENOMIC DNA]</scope>
    <source>
        <strain evidence="2 3">JCM 16595</strain>
    </source>
</reference>
<dbReference type="RefSeq" id="WP_157303262.1">
    <property type="nucleotide sequence ID" value="NZ_BAAAZB010000036.1"/>
</dbReference>
<keyword evidence="3" id="KW-1185">Reference proteome</keyword>
<gene>
    <name evidence="2" type="ORF">GO495_27995</name>
</gene>
<accession>A0A6N8JJA8</accession>
<dbReference type="OrthoDB" id="5290748at2"/>